<feature type="domain" description="Ribosomal protein eL8/eL30/eS12/Gadd45" evidence="1">
    <location>
        <begin position="4"/>
        <end position="92"/>
    </location>
</feature>
<keyword evidence="2" id="KW-0687">Ribonucleoprotein</keyword>
<dbReference type="AlphaFoldDB" id="A0A1M4V3A0"/>
<dbReference type="Gene3D" id="3.30.1330.30">
    <property type="match status" value="1"/>
</dbReference>
<proteinExistence type="predicted"/>
<name>A0A1M4V3A0_9CLOT</name>
<organism evidence="2 3">
    <name type="scientific">Clostridium fallax</name>
    <dbReference type="NCBI Taxonomy" id="1533"/>
    <lineage>
        <taxon>Bacteria</taxon>
        <taxon>Bacillati</taxon>
        <taxon>Bacillota</taxon>
        <taxon>Clostridia</taxon>
        <taxon>Eubacteriales</taxon>
        <taxon>Clostridiaceae</taxon>
        <taxon>Clostridium</taxon>
    </lineage>
</organism>
<dbReference type="Pfam" id="PF01248">
    <property type="entry name" value="Ribosomal_L7Ae"/>
    <property type="match status" value="1"/>
</dbReference>
<evidence type="ECO:0000259" key="1">
    <source>
        <dbReference type="Pfam" id="PF01248"/>
    </source>
</evidence>
<dbReference type="OrthoDB" id="9794863at2"/>
<accession>A0A1M4V3A0</accession>
<dbReference type="EMBL" id="FQVM01000006">
    <property type="protein sequence ID" value="SHE63367.1"/>
    <property type="molecule type" value="Genomic_DNA"/>
</dbReference>
<dbReference type="STRING" id="1533.SAMN05443638_106120"/>
<reference evidence="2 3" key="1">
    <citation type="submission" date="2016-11" db="EMBL/GenBank/DDBJ databases">
        <authorList>
            <person name="Jaros S."/>
            <person name="Januszkiewicz K."/>
            <person name="Wedrychowicz H."/>
        </authorList>
    </citation>
    <scope>NUCLEOTIDE SEQUENCE [LARGE SCALE GENOMIC DNA]</scope>
    <source>
        <strain evidence="2 3">DSM 2631</strain>
    </source>
</reference>
<keyword evidence="2" id="KW-0689">Ribosomal protein</keyword>
<dbReference type="NCBIfam" id="NF004078">
    <property type="entry name" value="PRK05583.1"/>
    <property type="match status" value="1"/>
</dbReference>
<evidence type="ECO:0000313" key="2">
    <source>
        <dbReference type="EMBL" id="SHE63367.1"/>
    </source>
</evidence>
<dbReference type="InterPro" id="IPR004038">
    <property type="entry name" value="Ribosomal_eL8/eL30/eS12/Gad45"/>
</dbReference>
<protein>
    <submittedName>
        <fullName evidence="2">Ribosomal protein L7Ae</fullName>
    </submittedName>
</protein>
<dbReference type="RefSeq" id="WP_072894122.1">
    <property type="nucleotide sequence ID" value="NZ_FQVM01000006.1"/>
</dbReference>
<sequence length="101" mass="11754">MNNKFYSFLGLVKRSGNLLEGYNRCEENLNKKRIYLFIFSKELSLKSKDKFLKICKDKEIPYIDELSKEELGLSLGRKEINILGVTDKNMAEKLIKNSESV</sequence>
<dbReference type="SUPFAM" id="SSF55315">
    <property type="entry name" value="L30e-like"/>
    <property type="match status" value="1"/>
</dbReference>
<dbReference type="Proteomes" id="UP000184035">
    <property type="component" value="Unassembled WGS sequence"/>
</dbReference>
<keyword evidence="3" id="KW-1185">Reference proteome</keyword>
<gene>
    <name evidence="2" type="ORF">SAMN05443638_106120</name>
</gene>
<dbReference type="InterPro" id="IPR029064">
    <property type="entry name" value="Ribosomal_eL30-like_sf"/>
</dbReference>
<evidence type="ECO:0000313" key="3">
    <source>
        <dbReference type="Proteomes" id="UP000184035"/>
    </source>
</evidence>
<dbReference type="GO" id="GO:0005840">
    <property type="term" value="C:ribosome"/>
    <property type="evidence" value="ECO:0007669"/>
    <property type="project" value="UniProtKB-KW"/>
</dbReference>